<dbReference type="Proteomes" id="UP000189670">
    <property type="component" value="Unassembled WGS sequence"/>
</dbReference>
<accession>A0A1V1P009</accession>
<protein>
    <recommendedName>
        <fullName evidence="6">Mutator family transposase</fullName>
    </recommendedName>
</protein>
<keyword evidence="5 6" id="KW-0233">DNA recombination</keyword>
<evidence type="ECO:0000256" key="6">
    <source>
        <dbReference type="RuleBase" id="RU365089"/>
    </source>
</evidence>
<sequence>MTLLTPQLKAELDKCTNMEDLMGQHGLMKNMLKDMIGYMLQGEMDNCLGYQKYEAKGRKSGNSRNGMKSKGLKSSYGEFDIDIPQDRNSKFEPQIVGKYQKDISLFDDKIISMYAKGMTTRDIKDHIKEMYGIDISSGLVSNVTEKVLDLAREWQSRPLDTIYAIIYFDAIHYKVRESGKIVCKAAYTALGVNLEGKKEILGLWIGESEGAKFWLKVCNELKNRGVVDIFIACIDGLKGLPDAIKSVFPAVEIQLCIIHMIRNSIKFVPHKNSKNFCADLKKIYQAPSESKAQAELENLIQNWDDKYPLAVKPWVHHWEHLSTFFKFPHELRKLIYTTNAVESLHRQFRKITKNRALFPSDDALFKLLFLAARDISKKWHQPLRDWKLIISQLAIFFEGRFVLNS</sequence>
<dbReference type="Pfam" id="PF00872">
    <property type="entry name" value="Transposase_mut"/>
    <property type="match status" value="1"/>
</dbReference>
<keyword evidence="3 6" id="KW-0815">Transposition</keyword>
<dbReference type="EMBL" id="ATBP01001063">
    <property type="protein sequence ID" value="ETR68128.1"/>
    <property type="molecule type" value="Genomic_DNA"/>
</dbReference>
<name>A0A1V1P009_9BACT</name>
<comment type="similarity">
    <text evidence="2 6">Belongs to the transposase mutator family.</text>
</comment>
<keyword evidence="6" id="KW-0814">Transposable element</keyword>
<keyword evidence="4 6" id="KW-0238">DNA-binding</keyword>
<evidence type="ECO:0000256" key="5">
    <source>
        <dbReference type="ARBA" id="ARBA00023172"/>
    </source>
</evidence>
<evidence type="ECO:0000313" key="8">
    <source>
        <dbReference type="Proteomes" id="UP000189670"/>
    </source>
</evidence>
<dbReference type="NCBIfam" id="NF033543">
    <property type="entry name" value="transpos_IS256"/>
    <property type="match status" value="1"/>
</dbReference>
<dbReference type="PROSITE" id="PS01007">
    <property type="entry name" value="TRANSPOSASE_MUTATOR"/>
    <property type="match status" value="1"/>
</dbReference>
<dbReference type="PANTHER" id="PTHR33217:SF5">
    <property type="entry name" value="MUTATOR FAMILY TRANSPOSASE"/>
    <property type="match status" value="1"/>
</dbReference>
<evidence type="ECO:0000256" key="1">
    <source>
        <dbReference type="ARBA" id="ARBA00002190"/>
    </source>
</evidence>
<organism evidence="7 8">
    <name type="scientific">Candidatus Magnetoglobus multicellularis str. Araruama</name>
    <dbReference type="NCBI Taxonomy" id="890399"/>
    <lineage>
        <taxon>Bacteria</taxon>
        <taxon>Pseudomonadati</taxon>
        <taxon>Thermodesulfobacteriota</taxon>
        <taxon>Desulfobacteria</taxon>
        <taxon>Desulfobacterales</taxon>
        <taxon>Desulfobacteraceae</taxon>
        <taxon>Candidatus Magnetoglobus</taxon>
    </lineage>
</organism>
<reference evidence="8" key="1">
    <citation type="submission" date="2012-11" db="EMBL/GenBank/DDBJ databases">
        <authorList>
            <person name="Lucero-Rivera Y.E."/>
            <person name="Tovar-Ramirez D."/>
        </authorList>
    </citation>
    <scope>NUCLEOTIDE SEQUENCE [LARGE SCALE GENOMIC DNA]</scope>
    <source>
        <strain evidence="8">Araruama</strain>
    </source>
</reference>
<dbReference type="InterPro" id="IPR001207">
    <property type="entry name" value="Transposase_mutator"/>
</dbReference>
<dbReference type="AlphaFoldDB" id="A0A1V1P009"/>
<dbReference type="GO" id="GO:0006313">
    <property type="term" value="P:DNA transposition"/>
    <property type="evidence" value="ECO:0007669"/>
    <property type="project" value="UniProtKB-UniRule"/>
</dbReference>
<evidence type="ECO:0000256" key="4">
    <source>
        <dbReference type="ARBA" id="ARBA00023125"/>
    </source>
</evidence>
<dbReference type="GO" id="GO:0003677">
    <property type="term" value="F:DNA binding"/>
    <property type="evidence" value="ECO:0007669"/>
    <property type="project" value="UniProtKB-UniRule"/>
</dbReference>
<evidence type="ECO:0000313" key="7">
    <source>
        <dbReference type="EMBL" id="ETR68128.1"/>
    </source>
</evidence>
<dbReference type="GO" id="GO:0004803">
    <property type="term" value="F:transposase activity"/>
    <property type="evidence" value="ECO:0007669"/>
    <property type="project" value="UniProtKB-UniRule"/>
</dbReference>
<comment type="caution">
    <text evidence="7">The sequence shown here is derived from an EMBL/GenBank/DDBJ whole genome shotgun (WGS) entry which is preliminary data.</text>
</comment>
<comment type="function">
    <text evidence="1 6">Required for the transposition of the insertion element.</text>
</comment>
<evidence type="ECO:0000256" key="3">
    <source>
        <dbReference type="ARBA" id="ARBA00022578"/>
    </source>
</evidence>
<evidence type="ECO:0000256" key="2">
    <source>
        <dbReference type="ARBA" id="ARBA00010961"/>
    </source>
</evidence>
<proteinExistence type="inferred from homology"/>
<dbReference type="PANTHER" id="PTHR33217">
    <property type="entry name" value="TRANSPOSASE FOR INSERTION SEQUENCE ELEMENT IS1081"/>
    <property type="match status" value="1"/>
</dbReference>
<gene>
    <name evidence="7" type="ORF">OMM_04744</name>
</gene>